<evidence type="ECO:0000256" key="1">
    <source>
        <dbReference type="ARBA" id="ARBA00001311"/>
    </source>
</evidence>
<evidence type="ECO:0000256" key="3">
    <source>
        <dbReference type="ARBA" id="ARBA00012922"/>
    </source>
</evidence>
<evidence type="ECO:0000259" key="5">
    <source>
        <dbReference type="Pfam" id="PF01425"/>
    </source>
</evidence>
<dbReference type="GeneID" id="28821031"/>
<dbReference type="PROSITE" id="PS00571">
    <property type="entry name" value="AMIDASES"/>
    <property type="match status" value="1"/>
</dbReference>
<gene>
    <name evidence="6" type="ORF">LY89DRAFT_632449</name>
</gene>
<dbReference type="OrthoDB" id="6428749at2759"/>
<accession>A0A132B3P7</accession>
<dbReference type="Proteomes" id="UP000070700">
    <property type="component" value="Unassembled WGS sequence"/>
</dbReference>
<comment type="catalytic activity">
    <reaction evidence="1">
        <text>a monocarboxylic acid amide + H2O = a monocarboxylate + NH4(+)</text>
        <dbReference type="Rhea" id="RHEA:12020"/>
        <dbReference type="ChEBI" id="CHEBI:15377"/>
        <dbReference type="ChEBI" id="CHEBI:28938"/>
        <dbReference type="ChEBI" id="CHEBI:35757"/>
        <dbReference type="ChEBI" id="CHEBI:83628"/>
        <dbReference type="EC" id="3.5.1.4"/>
    </reaction>
</comment>
<evidence type="ECO:0000256" key="2">
    <source>
        <dbReference type="ARBA" id="ARBA00009199"/>
    </source>
</evidence>
<dbReference type="EC" id="3.5.1.4" evidence="3"/>
<evidence type="ECO:0000256" key="4">
    <source>
        <dbReference type="ARBA" id="ARBA00022801"/>
    </source>
</evidence>
<evidence type="ECO:0000313" key="6">
    <source>
        <dbReference type="EMBL" id="KUJ06659.1"/>
    </source>
</evidence>
<proteinExistence type="inferred from homology"/>
<dbReference type="InParanoid" id="A0A132B3P7"/>
<protein>
    <recommendedName>
        <fullName evidence="3">amidase</fullName>
        <ecNumber evidence="3">3.5.1.4</ecNumber>
    </recommendedName>
</protein>
<dbReference type="KEGG" id="psco:LY89DRAFT_632449"/>
<feature type="domain" description="Amidase" evidence="5">
    <location>
        <begin position="180"/>
        <end position="630"/>
    </location>
</feature>
<dbReference type="AlphaFoldDB" id="A0A132B3P7"/>
<dbReference type="GO" id="GO:0004040">
    <property type="term" value="F:amidase activity"/>
    <property type="evidence" value="ECO:0007669"/>
    <property type="project" value="UniProtKB-EC"/>
</dbReference>
<keyword evidence="4" id="KW-0378">Hydrolase</keyword>
<comment type="similarity">
    <text evidence="2">Belongs to the amidase family.</text>
</comment>
<dbReference type="PANTHER" id="PTHR46072">
    <property type="entry name" value="AMIDASE-RELATED-RELATED"/>
    <property type="match status" value="1"/>
</dbReference>
<dbReference type="InterPro" id="IPR020556">
    <property type="entry name" value="Amidase_CS"/>
</dbReference>
<dbReference type="RefSeq" id="XP_018061014.1">
    <property type="nucleotide sequence ID" value="XM_018211305.1"/>
</dbReference>
<dbReference type="Pfam" id="PF01425">
    <property type="entry name" value="Amidase"/>
    <property type="match status" value="1"/>
</dbReference>
<sequence>MFVKRRATLLKAEVRITRMGDSHPLEVVIAELQPASPRPSDKLLITVFLPKTNSIRQVKGLSAISAVSITFPQFSASSVLAQFALIISSFNIQIKFSHKGTKASHPTMNATQLIAEVRSFRDVSVSRIEPPLAELPHPLPKNVTGIAKQVLTEEELKITKLDAPELLKAIRDKTFSCETVTRAFLRRAALAQKLTNCLTELLPEKAIARAKYLDTLPTPSGPLHGLPISIKEHHGMKDTTTNGSYVAWIGSPQVGPCAVQEVLWKAGAVFYARTTQPQAVMHLETSTNIYGVTTNPWNTDLTPGGSSGGESALIACRGSVLGMGGDIGGSIRCPAANTGIYGFKPTPGRIAKQGSFNAIVGQEGIMATQGPMASSRSGLDLFMETYLSYQPWIKDDYLVPIPWRPVSLPQKLKIAIMWSDGIVTPHPPVTRALKSIAKTLKELGADIDIVDWKPEGHDECWNLTQALYYEDGGRTVEELIKKGGEEMLPLTKWLIHGSENVKYRSVEEVWDLKAKRNAYRLRYNNLWLRTGADDGHPVDAIICPAGPGPAPPLGNAKYWNYTSQWNLLEYPGAVFPVTFVDQDLDKKDAKYVPMNEQDKFNYDLYSPEKYVAAPVSLQIVTRRFEDEKCLKILEFVEKAMGRK</sequence>
<name>A0A132B3P7_MOLSC</name>
<dbReference type="PANTHER" id="PTHR46072:SF4">
    <property type="entry name" value="AMIDASE C550.07-RELATED"/>
    <property type="match status" value="1"/>
</dbReference>
<evidence type="ECO:0000313" key="7">
    <source>
        <dbReference type="Proteomes" id="UP000070700"/>
    </source>
</evidence>
<dbReference type="SUPFAM" id="SSF75304">
    <property type="entry name" value="Amidase signature (AS) enzymes"/>
    <property type="match status" value="1"/>
</dbReference>
<dbReference type="InterPro" id="IPR023631">
    <property type="entry name" value="Amidase_dom"/>
</dbReference>
<reference evidence="6 7" key="1">
    <citation type="submission" date="2015-10" db="EMBL/GenBank/DDBJ databases">
        <title>Full genome of DAOMC 229536 Phialocephala scopiformis, a fungal endophyte of spruce producing the potent anti-insectan compound rugulosin.</title>
        <authorList>
            <consortium name="DOE Joint Genome Institute"/>
            <person name="Walker A.K."/>
            <person name="Frasz S.L."/>
            <person name="Seifert K.A."/>
            <person name="Miller J.D."/>
            <person name="Mondo S.J."/>
            <person name="Labutti K."/>
            <person name="Lipzen A."/>
            <person name="Dockter R."/>
            <person name="Kennedy M."/>
            <person name="Grigoriev I.V."/>
            <person name="Spatafora J.W."/>
        </authorList>
    </citation>
    <scope>NUCLEOTIDE SEQUENCE [LARGE SCALE GENOMIC DNA]</scope>
    <source>
        <strain evidence="6 7">CBS 120377</strain>
    </source>
</reference>
<dbReference type="EMBL" id="KQ947444">
    <property type="protein sequence ID" value="KUJ06659.1"/>
    <property type="molecule type" value="Genomic_DNA"/>
</dbReference>
<keyword evidence="7" id="KW-1185">Reference proteome</keyword>
<organism evidence="6 7">
    <name type="scientific">Mollisia scopiformis</name>
    <name type="common">Conifer needle endophyte fungus</name>
    <name type="synonym">Phialocephala scopiformis</name>
    <dbReference type="NCBI Taxonomy" id="149040"/>
    <lineage>
        <taxon>Eukaryota</taxon>
        <taxon>Fungi</taxon>
        <taxon>Dikarya</taxon>
        <taxon>Ascomycota</taxon>
        <taxon>Pezizomycotina</taxon>
        <taxon>Leotiomycetes</taxon>
        <taxon>Helotiales</taxon>
        <taxon>Mollisiaceae</taxon>
        <taxon>Mollisia</taxon>
    </lineage>
</organism>
<dbReference type="InterPro" id="IPR036928">
    <property type="entry name" value="AS_sf"/>
</dbReference>
<dbReference type="STRING" id="149040.A0A132B3P7"/>
<dbReference type="Gene3D" id="3.90.1300.10">
    <property type="entry name" value="Amidase signature (AS) domain"/>
    <property type="match status" value="1"/>
</dbReference>